<reference evidence="1" key="1">
    <citation type="submission" date="2021-02" db="EMBL/GenBank/DDBJ databases">
        <authorList>
            <person name="Nowell W R."/>
        </authorList>
    </citation>
    <scope>NUCLEOTIDE SEQUENCE</scope>
</reference>
<name>A0A817QI23_9BILA</name>
<accession>A0A817QI23</accession>
<protein>
    <submittedName>
        <fullName evidence="1">Uncharacterized protein</fullName>
    </submittedName>
</protein>
<organism evidence="1 2">
    <name type="scientific">Rotaria socialis</name>
    <dbReference type="NCBI Taxonomy" id="392032"/>
    <lineage>
        <taxon>Eukaryota</taxon>
        <taxon>Metazoa</taxon>
        <taxon>Spiralia</taxon>
        <taxon>Gnathifera</taxon>
        <taxon>Rotifera</taxon>
        <taxon>Eurotatoria</taxon>
        <taxon>Bdelloidea</taxon>
        <taxon>Philodinida</taxon>
        <taxon>Philodinidae</taxon>
        <taxon>Rotaria</taxon>
    </lineage>
</organism>
<gene>
    <name evidence="1" type="ORF">LUA448_LOCUS1868</name>
</gene>
<dbReference type="EMBL" id="CAJNYD010000049">
    <property type="protein sequence ID" value="CAF3195309.1"/>
    <property type="molecule type" value="Genomic_DNA"/>
</dbReference>
<comment type="caution">
    <text evidence="1">The sequence shown here is derived from an EMBL/GenBank/DDBJ whole genome shotgun (WGS) entry which is preliminary data.</text>
</comment>
<dbReference type="AlphaFoldDB" id="A0A817QI23"/>
<evidence type="ECO:0000313" key="1">
    <source>
        <dbReference type="EMBL" id="CAF3195309.1"/>
    </source>
</evidence>
<sequence length="607" mass="69518">MTTLLQKRTISMILTVPDIKESVSPVSHSVENLDQRSFFSLKNDKPLSIPIYHGSIVRIEQHEDDENLSDLILRVPNVHYLSLPSIDISSITNGHDQLHETKSQQELCVKRRAPICPISKNLRDNTLASNQNQPEINSPLINTKRLAVGLRNLSRAFTANCKSKPSSNVNEITIIPVLPDVEVITENFQAPKLLKKTTKIENSTSKFVAPKIFFIKRKHFRLKRKQPSAVSTNIEIENKPTMIENTSTNINLKDNQVDESKQTTPNKINNQIEQKLTTNETIIPRSPILISDHKLSSINGYSSIRQLPSDSQITIIDKNEKNLPSSIDISANITESNPFISTKTVNLKINDIKSSIHIDNEQTEDNNSNIEERLYIVHPNGDTFSECYEVTYEFDPEYRNRCNNSQEQMHMAKVEDKSLIKFKIDPFVYEDLGSTVTAISKITSNNYNEIEDDHSDQPFQESQSRITDVTQVKFHSFENISQINHDQISTYQTESVSAVSPRQENDHILCLSDAPIVYEDYTIILQILKNVLQIDQLLQTDTTNEYIERYESIDDEELLYFPKTKFLLPLQKEILVSLTAIRFLRVDRVDIVHCRQKTAEEQLTLIE</sequence>
<proteinExistence type="predicted"/>
<evidence type="ECO:0000313" key="2">
    <source>
        <dbReference type="Proteomes" id="UP000663833"/>
    </source>
</evidence>
<dbReference type="Proteomes" id="UP000663833">
    <property type="component" value="Unassembled WGS sequence"/>
</dbReference>